<keyword evidence="2" id="KW-1185">Reference proteome</keyword>
<sequence length="185" mass="19927">MTALTERNTAASSLLNDISFLPKSEDVAMLQCPVRRHIFRIPDIDWHVRANAGGTRLQSGRLFWMPDLSNIGGAEQGRSPTQGEHYVNKDEIAGVLNSLKTSGVGSFGGEEGGTQGLRLFRVEPGHSADYALAQSCQLIACVRKLTFEAGIEQDATLAMAAHFLSGMANALVEDVAHSMMVAEQP</sequence>
<name>A0ABU7HX23_9PSED</name>
<dbReference type="RefSeq" id="WP_330076811.1">
    <property type="nucleotide sequence ID" value="NZ_JAZDQJ010000033.1"/>
</dbReference>
<gene>
    <name evidence="1" type="ORF">V0R50_23050</name>
</gene>
<accession>A0ABU7HX23</accession>
<protein>
    <submittedName>
        <fullName evidence="1">DUF3077 domain-containing protein</fullName>
    </submittedName>
</protein>
<dbReference type="Pfam" id="PF11275">
    <property type="entry name" value="DUF3077"/>
    <property type="match status" value="1"/>
</dbReference>
<reference evidence="1 2" key="1">
    <citation type="submission" date="2024-01" db="EMBL/GenBank/DDBJ databases">
        <title>Unpublished Manusciprt.</title>
        <authorList>
            <person name="Duman M."/>
            <person name="Valdes E.G."/>
            <person name="Ajmi N."/>
            <person name="Altun S."/>
            <person name="Saticioglu I.B."/>
        </authorList>
    </citation>
    <scope>NUCLEOTIDE SEQUENCE [LARGE SCALE GENOMIC DNA]</scope>
    <source>
        <strain evidence="1 2">148P</strain>
    </source>
</reference>
<dbReference type="EMBL" id="JAZDQJ010000033">
    <property type="protein sequence ID" value="MEE1936114.1"/>
    <property type="molecule type" value="Genomic_DNA"/>
</dbReference>
<proteinExistence type="predicted"/>
<dbReference type="Proteomes" id="UP001335100">
    <property type="component" value="Unassembled WGS sequence"/>
</dbReference>
<organism evidence="1 2">
    <name type="scientific">Pseudomonas ulcerans</name>
    <dbReference type="NCBI Taxonomy" id="3115852"/>
    <lineage>
        <taxon>Bacteria</taxon>
        <taxon>Pseudomonadati</taxon>
        <taxon>Pseudomonadota</taxon>
        <taxon>Gammaproteobacteria</taxon>
        <taxon>Pseudomonadales</taxon>
        <taxon>Pseudomonadaceae</taxon>
        <taxon>Pseudomonas</taxon>
    </lineage>
</organism>
<dbReference type="InterPro" id="IPR021427">
    <property type="entry name" value="DUF3077"/>
</dbReference>
<evidence type="ECO:0000313" key="2">
    <source>
        <dbReference type="Proteomes" id="UP001335100"/>
    </source>
</evidence>
<comment type="caution">
    <text evidence="1">The sequence shown here is derived from an EMBL/GenBank/DDBJ whole genome shotgun (WGS) entry which is preliminary data.</text>
</comment>
<evidence type="ECO:0000313" key="1">
    <source>
        <dbReference type="EMBL" id="MEE1936114.1"/>
    </source>
</evidence>